<keyword evidence="2" id="KW-1185">Reference proteome</keyword>
<reference evidence="1 2" key="1">
    <citation type="submission" date="2019-05" db="EMBL/GenBank/DDBJ databases">
        <title>Another draft genome of Portunus trituberculatus and its Hox gene families provides insights of decapod evolution.</title>
        <authorList>
            <person name="Jeong J.-H."/>
            <person name="Song I."/>
            <person name="Kim S."/>
            <person name="Choi T."/>
            <person name="Kim D."/>
            <person name="Ryu S."/>
            <person name="Kim W."/>
        </authorList>
    </citation>
    <scope>NUCLEOTIDE SEQUENCE [LARGE SCALE GENOMIC DNA]</scope>
    <source>
        <tissue evidence="1">Muscle</tissue>
    </source>
</reference>
<dbReference type="Proteomes" id="UP000324222">
    <property type="component" value="Unassembled WGS sequence"/>
</dbReference>
<sequence length="94" mass="10586">MHEQLSSCFAPSLTARAQPFTDTSVRLKKTFDFQDMICTQVCERQGHEPWISSAPFTFPSLPFPPAARPHHSHLLQFTTILTRHGFPPPLGLPT</sequence>
<organism evidence="1 2">
    <name type="scientific">Portunus trituberculatus</name>
    <name type="common">Swimming crab</name>
    <name type="synonym">Neptunus trituberculatus</name>
    <dbReference type="NCBI Taxonomy" id="210409"/>
    <lineage>
        <taxon>Eukaryota</taxon>
        <taxon>Metazoa</taxon>
        <taxon>Ecdysozoa</taxon>
        <taxon>Arthropoda</taxon>
        <taxon>Crustacea</taxon>
        <taxon>Multicrustacea</taxon>
        <taxon>Malacostraca</taxon>
        <taxon>Eumalacostraca</taxon>
        <taxon>Eucarida</taxon>
        <taxon>Decapoda</taxon>
        <taxon>Pleocyemata</taxon>
        <taxon>Brachyura</taxon>
        <taxon>Eubrachyura</taxon>
        <taxon>Portunoidea</taxon>
        <taxon>Portunidae</taxon>
        <taxon>Portuninae</taxon>
        <taxon>Portunus</taxon>
    </lineage>
</organism>
<dbReference type="EMBL" id="VSRR010002662">
    <property type="protein sequence ID" value="MPC32617.1"/>
    <property type="molecule type" value="Genomic_DNA"/>
</dbReference>
<name>A0A5B7EH27_PORTR</name>
<accession>A0A5B7EH27</accession>
<protein>
    <submittedName>
        <fullName evidence="1">Uncharacterized protein</fullName>
    </submittedName>
</protein>
<evidence type="ECO:0000313" key="2">
    <source>
        <dbReference type="Proteomes" id="UP000324222"/>
    </source>
</evidence>
<proteinExistence type="predicted"/>
<evidence type="ECO:0000313" key="1">
    <source>
        <dbReference type="EMBL" id="MPC32617.1"/>
    </source>
</evidence>
<dbReference type="AlphaFoldDB" id="A0A5B7EH27"/>
<comment type="caution">
    <text evidence="1">The sequence shown here is derived from an EMBL/GenBank/DDBJ whole genome shotgun (WGS) entry which is preliminary data.</text>
</comment>
<gene>
    <name evidence="1" type="ORF">E2C01_025938</name>
</gene>